<gene>
    <name evidence="3" type="ORF">FD50_GL001810</name>
</gene>
<comment type="caution">
    <text evidence="3">The sequence shown here is derived from an EMBL/GenBank/DDBJ whole genome shotgun (WGS) entry which is preliminary data.</text>
</comment>
<organism evidence="3 4">
    <name type="scientific">Liquorilactobacillus satsumensis DSM 16230 = JCM 12392</name>
    <dbReference type="NCBI Taxonomy" id="1423801"/>
    <lineage>
        <taxon>Bacteria</taxon>
        <taxon>Bacillati</taxon>
        <taxon>Bacillota</taxon>
        <taxon>Bacilli</taxon>
        <taxon>Lactobacillales</taxon>
        <taxon>Lactobacillaceae</taxon>
        <taxon>Liquorilactobacillus</taxon>
    </lineage>
</organism>
<name>A0A0R1UX41_9LACO</name>
<evidence type="ECO:0000313" key="3">
    <source>
        <dbReference type="EMBL" id="KRL97252.1"/>
    </source>
</evidence>
<dbReference type="PATRIC" id="fig|1423801.4.peg.1852"/>
<sequence length="602" mass="70664">MTTTIEVNKQSVKQLLETGKNKKFVIPEYQRPYAWSDEQIQTLFDDLIEYTENNNESTYFLGTIVAYENDNGEQEIIDGQQRITSLFLLLRAIYSKLTSMVETPESKNFKSQIESTLWEQNELTAAVNFEKTLIVSRVMGDEGNKVFSEILISGSTKIDSKDNYSKNYNLFVDQIEKYATAQPELFYWFIRNVLNKAILLPITADSQDTALTIFSTLNNRGLALSDSDIFKAKIYNNLNQSGKKKFIDEWQRLDNDASSAGESIQKLFYYYMFYLRALENDRNTTTLGIRKYYSKNNFEKLYKNNVMRDLEIILNLWFVVNNRIVLDDEEWSKNIKLQQILDCLSSYPNEFWKYPVVIYYLKYHQDKSFEIKFLIFLKHLLATLAARYIVTPTINAVKRGILNLNAEIIKSSTPKFDFKEIDEQELKDKIKNAHRNTVRMILKIISYQHQDKLLPDRWEIEHILPQKWQSSYFSSATDEEIKGLVEHIGNKIPFEKRLNIVASNGYFQKKLASYAQSNVQVLLDLSQSKNDWGLNEIYERDIRISDELLELLKNWGLNQVDVSKNKEDLIPILADRVADYNIFLKMFDKKDSNEERQRFLNM</sequence>
<dbReference type="RefSeq" id="WP_056961631.1">
    <property type="nucleotide sequence ID" value="NZ_AZFQ01000053.1"/>
</dbReference>
<dbReference type="EMBL" id="AZFQ01000053">
    <property type="protein sequence ID" value="KRL97252.1"/>
    <property type="molecule type" value="Genomic_DNA"/>
</dbReference>
<dbReference type="InterPro" id="IPR011089">
    <property type="entry name" value="GmrSD_C"/>
</dbReference>
<reference evidence="3 4" key="1">
    <citation type="journal article" date="2015" name="Genome Announc.">
        <title>Expanding the biotechnology potential of lactobacilli through comparative genomics of 213 strains and associated genera.</title>
        <authorList>
            <person name="Sun Z."/>
            <person name="Harris H.M."/>
            <person name="McCann A."/>
            <person name="Guo C."/>
            <person name="Argimon S."/>
            <person name="Zhang W."/>
            <person name="Yang X."/>
            <person name="Jeffery I.B."/>
            <person name="Cooney J.C."/>
            <person name="Kagawa T.F."/>
            <person name="Liu W."/>
            <person name="Song Y."/>
            <person name="Salvetti E."/>
            <person name="Wrobel A."/>
            <person name="Rasinkangas P."/>
            <person name="Parkhill J."/>
            <person name="Rea M.C."/>
            <person name="O'Sullivan O."/>
            <person name="Ritari J."/>
            <person name="Douillard F.P."/>
            <person name="Paul Ross R."/>
            <person name="Yang R."/>
            <person name="Briner A.E."/>
            <person name="Felis G.E."/>
            <person name="de Vos W.M."/>
            <person name="Barrangou R."/>
            <person name="Klaenhammer T.R."/>
            <person name="Caufield P.W."/>
            <person name="Cui Y."/>
            <person name="Zhang H."/>
            <person name="O'Toole P.W."/>
        </authorList>
    </citation>
    <scope>NUCLEOTIDE SEQUENCE [LARGE SCALE GENOMIC DNA]</scope>
    <source>
        <strain evidence="3 4">DSM 16230</strain>
    </source>
</reference>
<keyword evidence="4" id="KW-1185">Reference proteome</keyword>
<evidence type="ECO:0000259" key="2">
    <source>
        <dbReference type="Pfam" id="PF07510"/>
    </source>
</evidence>
<dbReference type="Pfam" id="PF03235">
    <property type="entry name" value="GmrSD_N"/>
    <property type="match status" value="1"/>
</dbReference>
<evidence type="ECO:0000259" key="1">
    <source>
        <dbReference type="Pfam" id="PF03235"/>
    </source>
</evidence>
<dbReference type="InterPro" id="IPR004919">
    <property type="entry name" value="GmrSD_N"/>
</dbReference>
<evidence type="ECO:0008006" key="5">
    <source>
        <dbReference type="Google" id="ProtNLM"/>
    </source>
</evidence>
<dbReference type="Pfam" id="PF07510">
    <property type="entry name" value="GmrSD_C"/>
    <property type="match status" value="1"/>
</dbReference>
<evidence type="ECO:0000313" key="4">
    <source>
        <dbReference type="Proteomes" id="UP000051166"/>
    </source>
</evidence>
<dbReference type="GeneID" id="98309049"/>
<dbReference type="STRING" id="1423801.FD50_GL001810"/>
<dbReference type="AlphaFoldDB" id="A0A0R1UX41"/>
<dbReference type="OrthoDB" id="9798761at2"/>
<dbReference type="PANTHER" id="PTHR35149:SF2">
    <property type="entry name" value="DUF262 DOMAIN-CONTAINING PROTEIN"/>
    <property type="match status" value="1"/>
</dbReference>
<feature type="domain" description="GmrSD restriction endonucleases N-terminal" evidence="1">
    <location>
        <begin position="13"/>
        <end position="234"/>
    </location>
</feature>
<accession>A0A0R1UX41</accession>
<dbReference type="Proteomes" id="UP000051166">
    <property type="component" value="Unassembled WGS sequence"/>
</dbReference>
<dbReference type="PANTHER" id="PTHR35149">
    <property type="entry name" value="SLL5132 PROTEIN"/>
    <property type="match status" value="1"/>
</dbReference>
<protein>
    <recommendedName>
        <fullName evidence="5">DUF262 domain-containing protein</fullName>
    </recommendedName>
</protein>
<feature type="domain" description="GmrSD restriction endonucleases C-terminal" evidence="2">
    <location>
        <begin position="420"/>
        <end position="541"/>
    </location>
</feature>
<proteinExistence type="predicted"/>